<dbReference type="AlphaFoldDB" id="A0A2T4GZN8"/>
<evidence type="ECO:0000313" key="1">
    <source>
        <dbReference type="EMBL" id="PTD09038.1"/>
    </source>
</evidence>
<sequence>MFDELKTTLGKVTNVWNSLTLKWLMSEKPRKGVTDIEAGMAFKRVRQVPFLAGSWYKPREDPADRGLLVRRDIVTVNDELEWHNTKRDSSLWGAKPPWSRCPDIAPLLMVVLGRPDSHSSGMTSSNLADTSSFDHGQIDVINRQLKI</sequence>
<dbReference type="OrthoDB" id="10291242at2759"/>
<accession>A0A2T4GZN8</accession>
<evidence type="ECO:0000313" key="3">
    <source>
        <dbReference type="Proteomes" id="UP000241587"/>
    </source>
</evidence>
<protein>
    <submittedName>
        <fullName evidence="1">Uncharacterized protein</fullName>
    </submittedName>
</protein>
<dbReference type="Proteomes" id="UP000663297">
    <property type="component" value="Chromosome 2"/>
</dbReference>
<keyword evidence="3" id="KW-1185">Reference proteome</keyword>
<dbReference type="OMA" id="TSSFDHG"/>
<evidence type="ECO:0000313" key="2">
    <source>
        <dbReference type="EMBL" id="QPC62470.1"/>
    </source>
</evidence>
<dbReference type="EMBL" id="CP064748">
    <property type="protein sequence ID" value="QPC62470.1"/>
    <property type="molecule type" value="Genomic_DNA"/>
</dbReference>
<reference evidence="2" key="2">
    <citation type="submission" date="2020-11" db="EMBL/GenBank/DDBJ databases">
        <title>The chromosome-scale genome resource for two endophytic Fusarium species: F. culmorum and F. pseudograminearum.</title>
        <authorList>
            <person name="Yuan Z."/>
        </authorList>
    </citation>
    <scope>NUCLEOTIDE SEQUENCE</scope>
    <source>
        <strain evidence="2">Class2-1B</strain>
    </source>
</reference>
<organism evidence="1 3">
    <name type="scientific">Fusarium culmorum</name>
    <dbReference type="NCBI Taxonomy" id="5516"/>
    <lineage>
        <taxon>Eukaryota</taxon>
        <taxon>Fungi</taxon>
        <taxon>Dikarya</taxon>
        <taxon>Ascomycota</taxon>
        <taxon>Pezizomycotina</taxon>
        <taxon>Sordariomycetes</taxon>
        <taxon>Hypocreomycetidae</taxon>
        <taxon>Hypocreales</taxon>
        <taxon>Nectriaceae</taxon>
        <taxon>Fusarium</taxon>
    </lineage>
</organism>
<proteinExistence type="predicted"/>
<reference evidence="1 3" key="1">
    <citation type="submission" date="2018-02" db="EMBL/GenBank/DDBJ databases">
        <title>Fusarium culmorum secondary metabolites in fungal-bacterial-plant interactions.</title>
        <authorList>
            <person name="Schmidt R."/>
        </authorList>
    </citation>
    <scope>NUCLEOTIDE SEQUENCE [LARGE SCALE GENOMIC DNA]</scope>
    <source>
        <strain evidence="1 3">PV</strain>
    </source>
</reference>
<dbReference type="Proteomes" id="UP000241587">
    <property type="component" value="Unassembled WGS sequence"/>
</dbReference>
<dbReference type="EMBL" id="PVEM01000004">
    <property type="protein sequence ID" value="PTD09038.1"/>
    <property type="molecule type" value="Genomic_DNA"/>
</dbReference>
<name>A0A2T4GZN8_FUSCU</name>
<gene>
    <name evidence="1" type="ORF">FCULG_00010762</name>
    <name evidence="2" type="ORF">HYE67_004701</name>
</gene>